<dbReference type="HAMAP" id="MF_00376">
    <property type="entry name" value="Dephospho_CoA_kinase"/>
    <property type="match status" value="1"/>
</dbReference>
<dbReference type="Gene3D" id="3.40.50.300">
    <property type="entry name" value="P-loop containing nucleotide triphosphate hydrolases"/>
    <property type="match status" value="1"/>
</dbReference>
<organism evidence="3 4">
    <name type="scientific">Anaeromyces robustus</name>
    <dbReference type="NCBI Taxonomy" id="1754192"/>
    <lineage>
        <taxon>Eukaryota</taxon>
        <taxon>Fungi</taxon>
        <taxon>Fungi incertae sedis</taxon>
        <taxon>Chytridiomycota</taxon>
        <taxon>Chytridiomycota incertae sedis</taxon>
        <taxon>Neocallimastigomycetes</taxon>
        <taxon>Neocallimastigales</taxon>
        <taxon>Neocallimastigaceae</taxon>
        <taxon>Anaeromyces</taxon>
    </lineage>
</organism>
<dbReference type="GO" id="GO:0005524">
    <property type="term" value="F:ATP binding"/>
    <property type="evidence" value="ECO:0007669"/>
    <property type="project" value="UniProtKB-KW"/>
</dbReference>
<proteinExistence type="inferred from homology"/>
<dbReference type="CDD" id="cd02022">
    <property type="entry name" value="DPCK"/>
    <property type="match status" value="1"/>
</dbReference>
<accession>A0A1Y1XRX9</accession>
<protein>
    <submittedName>
        <fullName evidence="3">Dephospho-CoA kinase</fullName>
    </submittedName>
</protein>
<dbReference type="Proteomes" id="UP000193944">
    <property type="component" value="Unassembled WGS sequence"/>
</dbReference>
<name>A0A1Y1XRX9_9FUNG</name>
<dbReference type="Pfam" id="PF01121">
    <property type="entry name" value="CoaE"/>
    <property type="match status" value="1"/>
</dbReference>
<keyword evidence="3" id="KW-0808">Transferase</keyword>
<dbReference type="InterPro" id="IPR001977">
    <property type="entry name" value="Depp_CoAkinase"/>
</dbReference>
<evidence type="ECO:0000313" key="4">
    <source>
        <dbReference type="Proteomes" id="UP000193944"/>
    </source>
</evidence>
<keyword evidence="1" id="KW-0547">Nucleotide-binding</keyword>
<evidence type="ECO:0000313" key="3">
    <source>
        <dbReference type="EMBL" id="ORX88246.1"/>
    </source>
</evidence>
<dbReference type="NCBIfam" id="TIGR00152">
    <property type="entry name" value="dephospho-CoA kinase"/>
    <property type="match status" value="1"/>
</dbReference>
<dbReference type="SUPFAM" id="SSF52540">
    <property type="entry name" value="P-loop containing nucleoside triphosphate hydrolases"/>
    <property type="match status" value="1"/>
</dbReference>
<sequence>MFVIGLTGGICSGKSTVAKLLNERLGIKCIDADRKAHEAYKQGTPTYNKLIKVFGIDIINPETKEIERNALGKLVFTSKEKRVELNNIVWPATKEIVKKEIENSAKDNVLIILEAALLIEAGWDDLCDEIWATETDDDVAIMRLMKRNKLSKEEALRRMKSQLPNKERNKHAKIIIKNDCNDIDALWYQIQKSIRNSNSQKKSSLL</sequence>
<dbReference type="AlphaFoldDB" id="A0A1Y1XRX9"/>
<evidence type="ECO:0000256" key="1">
    <source>
        <dbReference type="ARBA" id="ARBA00022741"/>
    </source>
</evidence>
<dbReference type="GO" id="GO:0015937">
    <property type="term" value="P:coenzyme A biosynthetic process"/>
    <property type="evidence" value="ECO:0007669"/>
    <property type="project" value="InterPro"/>
</dbReference>
<reference evidence="3 4" key="1">
    <citation type="submission" date="2016-08" db="EMBL/GenBank/DDBJ databases">
        <title>A Parts List for Fungal Cellulosomes Revealed by Comparative Genomics.</title>
        <authorList>
            <consortium name="DOE Joint Genome Institute"/>
            <person name="Haitjema C.H."/>
            <person name="Gilmore S.P."/>
            <person name="Henske J.K."/>
            <person name="Solomon K.V."/>
            <person name="De Groot R."/>
            <person name="Kuo A."/>
            <person name="Mondo S.J."/>
            <person name="Salamov A.A."/>
            <person name="Labutti K."/>
            <person name="Zhao Z."/>
            <person name="Chiniquy J."/>
            <person name="Barry K."/>
            <person name="Brewer H.M."/>
            <person name="Purvine S.O."/>
            <person name="Wright A.T."/>
            <person name="Boxma B."/>
            <person name="Van Alen T."/>
            <person name="Hackstein J.H."/>
            <person name="Baker S.E."/>
            <person name="Grigoriev I.V."/>
            <person name="O'Malley M.A."/>
        </authorList>
    </citation>
    <scope>NUCLEOTIDE SEQUENCE [LARGE SCALE GENOMIC DNA]</scope>
    <source>
        <strain evidence="3 4">S4</strain>
    </source>
</reference>
<dbReference type="STRING" id="1754192.A0A1Y1XRX9"/>
<dbReference type="GO" id="GO:0004140">
    <property type="term" value="F:dephospho-CoA kinase activity"/>
    <property type="evidence" value="ECO:0007669"/>
    <property type="project" value="InterPro"/>
</dbReference>
<evidence type="ECO:0000256" key="2">
    <source>
        <dbReference type="ARBA" id="ARBA00022840"/>
    </source>
</evidence>
<dbReference type="PROSITE" id="PS51219">
    <property type="entry name" value="DPCK"/>
    <property type="match status" value="1"/>
</dbReference>
<dbReference type="OrthoDB" id="247245at2759"/>
<dbReference type="PANTHER" id="PTHR10695:SF46">
    <property type="entry name" value="BIFUNCTIONAL COENZYME A SYNTHASE-RELATED"/>
    <property type="match status" value="1"/>
</dbReference>
<dbReference type="PANTHER" id="PTHR10695">
    <property type="entry name" value="DEPHOSPHO-COA KINASE-RELATED"/>
    <property type="match status" value="1"/>
</dbReference>
<comment type="caution">
    <text evidence="3">The sequence shown here is derived from an EMBL/GenBank/DDBJ whole genome shotgun (WGS) entry which is preliminary data.</text>
</comment>
<keyword evidence="3" id="KW-0418">Kinase</keyword>
<dbReference type="InterPro" id="IPR027417">
    <property type="entry name" value="P-loop_NTPase"/>
</dbReference>
<reference evidence="3 4" key="2">
    <citation type="submission" date="2016-08" db="EMBL/GenBank/DDBJ databases">
        <title>Pervasive Adenine N6-methylation of Active Genes in Fungi.</title>
        <authorList>
            <consortium name="DOE Joint Genome Institute"/>
            <person name="Mondo S.J."/>
            <person name="Dannebaum R.O."/>
            <person name="Kuo R.C."/>
            <person name="Labutti K."/>
            <person name="Haridas S."/>
            <person name="Kuo A."/>
            <person name="Salamov A."/>
            <person name="Ahrendt S.R."/>
            <person name="Lipzen A."/>
            <person name="Sullivan W."/>
            <person name="Andreopoulos W.B."/>
            <person name="Clum A."/>
            <person name="Lindquist E."/>
            <person name="Daum C."/>
            <person name="Ramamoorthy G.K."/>
            <person name="Gryganskyi A."/>
            <person name="Culley D."/>
            <person name="Magnuson J.K."/>
            <person name="James T.Y."/>
            <person name="O'Malley M.A."/>
            <person name="Stajich J.E."/>
            <person name="Spatafora J.W."/>
            <person name="Visel A."/>
            <person name="Grigoriev I.V."/>
        </authorList>
    </citation>
    <scope>NUCLEOTIDE SEQUENCE [LARGE SCALE GENOMIC DNA]</scope>
    <source>
        <strain evidence="3 4">S4</strain>
    </source>
</reference>
<keyword evidence="4" id="KW-1185">Reference proteome</keyword>
<gene>
    <name evidence="3" type="ORF">BCR32DRAFT_288755</name>
</gene>
<dbReference type="EMBL" id="MCFG01000001">
    <property type="protein sequence ID" value="ORX88246.1"/>
    <property type="molecule type" value="Genomic_DNA"/>
</dbReference>
<keyword evidence="2" id="KW-0067">ATP-binding</keyword>